<sequence>MGHMKLVVIIGCAISAGGVVLIAGLSMLDCCFNSRPAAVADESTAYSQAQARSQQPWDAAHHSAMTAGAPAAGMQAGVNNRARGRAW</sequence>
<proteinExistence type="predicted"/>
<feature type="transmembrane region" description="Helical" evidence="1">
    <location>
        <begin position="7"/>
        <end position="28"/>
    </location>
</feature>
<protein>
    <submittedName>
        <fullName evidence="2">Uncharacterized protein</fullName>
    </submittedName>
</protein>
<keyword evidence="3" id="KW-1185">Reference proteome</keyword>
<organism evidence="2 3">
    <name type="scientific">Tetradesmus obliquus</name>
    <name type="common">Green alga</name>
    <name type="synonym">Acutodesmus obliquus</name>
    <dbReference type="NCBI Taxonomy" id="3088"/>
    <lineage>
        <taxon>Eukaryota</taxon>
        <taxon>Viridiplantae</taxon>
        <taxon>Chlorophyta</taxon>
        <taxon>core chlorophytes</taxon>
        <taxon>Chlorophyceae</taxon>
        <taxon>CS clade</taxon>
        <taxon>Sphaeropleales</taxon>
        <taxon>Scenedesmaceae</taxon>
        <taxon>Tetradesmus</taxon>
    </lineage>
</organism>
<keyword evidence="1" id="KW-0812">Transmembrane</keyword>
<dbReference type="EMBL" id="FNXT01000866">
    <property type="protein sequence ID" value="SZX68544.1"/>
    <property type="molecule type" value="Genomic_DNA"/>
</dbReference>
<accession>A0A383VUV1</accession>
<evidence type="ECO:0000313" key="2">
    <source>
        <dbReference type="EMBL" id="SZX68544.1"/>
    </source>
</evidence>
<dbReference type="Proteomes" id="UP000256970">
    <property type="component" value="Unassembled WGS sequence"/>
</dbReference>
<keyword evidence="1" id="KW-1133">Transmembrane helix</keyword>
<gene>
    <name evidence="2" type="ORF">BQ4739_LOCUS8886</name>
</gene>
<evidence type="ECO:0000313" key="3">
    <source>
        <dbReference type="Proteomes" id="UP000256970"/>
    </source>
</evidence>
<evidence type="ECO:0000256" key="1">
    <source>
        <dbReference type="SAM" id="Phobius"/>
    </source>
</evidence>
<name>A0A383VUV1_TETOB</name>
<dbReference type="AlphaFoldDB" id="A0A383VUV1"/>
<keyword evidence="1" id="KW-0472">Membrane</keyword>
<reference evidence="2 3" key="1">
    <citation type="submission" date="2016-10" db="EMBL/GenBank/DDBJ databases">
        <authorList>
            <person name="Cai Z."/>
        </authorList>
    </citation>
    <scope>NUCLEOTIDE SEQUENCE [LARGE SCALE GENOMIC DNA]</scope>
</reference>